<dbReference type="RefSeq" id="WP_018666412.1">
    <property type="nucleotide sequence ID" value="NZ_HF952039.1"/>
</dbReference>
<evidence type="ECO:0000313" key="3">
    <source>
        <dbReference type="Proteomes" id="UP000014923"/>
    </source>
</evidence>
<protein>
    <recommendedName>
        <fullName evidence="1">TerB N-terminal domain-containing protein</fullName>
    </recommendedName>
</protein>
<evidence type="ECO:0000313" key="2">
    <source>
        <dbReference type="EMBL" id="CDF59186.1"/>
    </source>
</evidence>
<accession>R7RUI9</accession>
<dbReference type="Pfam" id="PF13208">
    <property type="entry name" value="TerB_N"/>
    <property type="match status" value="1"/>
</dbReference>
<dbReference type="HOGENOM" id="CLU_685004_0_0_9"/>
<reference evidence="2" key="1">
    <citation type="submission" date="2013-03" db="EMBL/GenBank/DDBJ databases">
        <title>Draft genome sequence of the hydrogen-ethanol-producing anaerobic alkalithermophilic Caloramator celere.</title>
        <authorList>
            <person name="Ciranna A."/>
            <person name="Larjo A."/>
            <person name="Kivisto A."/>
            <person name="Santala V."/>
            <person name="Roos C."/>
            <person name="Karp M."/>
        </authorList>
    </citation>
    <scope>NUCLEOTIDE SEQUENCE [LARGE SCALE GENOMIC DNA]</scope>
    <source>
        <strain evidence="2">DSM 8682</strain>
    </source>
</reference>
<proteinExistence type="predicted"/>
<feature type="domain" description="TerB N-terminal" evidence="1">
    <location>
        <begin position="81"/>
        <end position="244"/>
    </location>
</feature>
<comment type="caution">
    <text evidence="2">The sequence shown here is derived from an EMBL/GenBank/DDBJ whole genome shotgun (WGS) entry which is preliminary data.</text>
</comment>
<evidence type="ECO:0000259" key="1">
    <source>
        <dbReference type="Pfam" id="PF13208"/>
    </source>
</evidence>
<dbReference type="EMBL" id="CAVN010000149">
    <property type="protein sequence ID" value="CDF59186.1"/>
    <property type="molecule type" value="Genomic_DNA"/>
</dbReference>
<organism evidence="2 3">
    <name type="scientific">Thermobrachium celere DSM 8682</name>
    <dbReference type="NCBI Taxonomy" id="941824"/>
    <lineage>
        <taxon>Bacteria</taxon>
        <taxon>Bacillati</taxon>
        <taxon>Bacillota</taxon>
        <taxon>Clostridia</taxon>
        <taxon>Eubacteriales</taxon>
        <taxon>Clostridiaceae</taxon>
        <taxon>Thermobrachium</taxon>
    </lineage>
</organism>
<dbReference type="eggNOG" id="COG4103">
    <property type="taxonomic scope" value="Bacteria"/>
</dbReference>
<dbReference type="InterPro" id="IPR025266">
    <property type="entry name" value="TerB_N"/>
</dbReference>
<sequence length="402" mass="47310">MGFLDLFKNEKNLKLSNSKEIIELDNFNKDDIVINNKKFHIPYDVLKLLWFVDGPLKNYNPAQGKTFEVEGIIISFSSPKTVEPSAISIKLPIREVKNKNNVEKLGYYPSYGPNFLSTGLTPSQRWVYLDWLQNIEQEIDIGYVFLFYYGLERHLFLGDADSAFEMILRLRKFHKNKSFTYYTTNALIAASIFHKREDWFLKFFNTITDIEDVEVNDMYLLAKYVLKKGLTAKEIMKISKMVGFNNQRYIKDEKDLFEQELRKILIDTYSCEEMPLDRFKITDSPREQKVILANYSLDDNQRMPEIPSLTQNNIFAETVKMLLEAAHENVKTILKYLRKNKETNFIVQKIDNTPQKKPDDVYKKSPIFNEIDVKMFDENVRYYDEGICPNCKSKVDKRPAKK</sequence>
<name>R7RUI9_9CLOT</name>
<gene>
    <name evidence="2" type="ORF">TCEL_02254</name>
</gene>
<dbReference type="Proteomes" id="UP000014923">
    <property type="component" value="Unassembled WGS sequence"/>
</dbReference>
<dbReference type="OrthoDB" id="227636at2"/>
<keyword evidence="3" id="KW-1185">Reference proteome</keyword>
<dbReference type="AlphaFoldDB" id="R7RUI9"/>